<dbReference type="GO" id="GO:0005634">
    <property type="term" value="C:nucleus"/>
    <property type="evidence" value="ECO:0007669"/>
    <property type="project" value="UniProtKB-SubCell"/>
</dbReference>
<comment type="function">
    <text evidence="5">5'-&gt;3' double-stranded DNA exonuclease which may also possess a cryptic 3'-&gt;5' double-stranded DNA exonuclease activity. Functions in DNA mismatch repair.</text>
</comment>
<dbReference type="InterPro" id="IPR006085">
    <property type="entry name" value="XPG_DNA_repair_N"/>
</dbReference>
<keyword evidence="7" id="KW-0732">Signal</keyword>
<evidence type="ECO:0000313" key="11">
    <source>
        <dbReference type="Proteomes" id="UP000467700"/>
    </source>
</evidence>
<sequence>MKRVCCIVFFVFVVLSLSLHMGVQGLTPFLQKTCPHVLKKLPNRFQSLRGKRVIIDGTLITQRFHFVQNGHPYHHILGWYRLLQELQDNGVSAVCVFDGKERSSAKARELQRRLGVRLLANERKVIEEQRLQRLNGLKDAVQQLQDADPDVRNRIAQSLKDTALGVEDSGISALLEANERLSDEGPKVSEPQESPVATETTELPPTTPSEEEKPTSAESGSKIISTLHSLFLSYKANVAKLVSLSIGHSETPPPPAVPATTAEEGTEQIMTKAQHQLTVEEGKFWRKAAAALLIPVLNGVHAVIPKATETELDRLLQQSNFMAVSFERRTKGPPGETFRQSKRIIDAMGVPCIESTGAVEAEALASSMVLGGLADYVISEDTDVLVYDAPLIRNSTNRLEPLLVMSGQEIRSALNMDHNTFIDFALLLGTDFSQRIANVGPQRAYKFLQSYASIEPIVDIVETVPRYDLKLPRDAYLAQIDIARQVFQNLPPIPPEEALKPKVRDQQAVVDILQQHQLGRLLDEPDYEGWEYDAHYRGNYFNDNPNS</sequence>
<evidence type="ECO:0000256" key="7">
    <source>
        <dbReference type="SAM" id="SignalP"/>
    </source>
</evidence>
<accession>A0A8S0XZY6</accession>
<evidence type="ECO:0000259" key="9">
    <source>
        <dbReference type="SMART" id="SM00485"/>
    </source>
</evidence>
<dbReference type="Gene3D" id="3.40.50.1010">
    <property type="entry name" value="5'-nuclease"/>
    <property type="match status" value="2"/>
</dbReference>
<evidence type="ECO:0000256" key="6">
    <source>
        <dbReference type="SAM" id="MobiDB-lite"/>
    </source>
</evidence>
<dbReference type="PANTHER" id="PTHR11081">
    <property type="entry name" value="FLAP ENDONUCLEASE FAMILY MEMBER"/>
    <property type="match status" value="1"/>
</dbReference>
<dbReference type="InterPro" id="IPR008918">
    <property type="entry name" value="HhH2"/>
</dbReference>
<protein>
    <recommendedName>
        <fullName evidence="5">Exonuclease 1</fullName>
        <ecNumber evidence="5">3.1.-.-</ecNumber>
    </recommendedName>
</protein>
<dbReference type="Pfam" id="PF00867">
    <property type="entry name" value="XPG_I"/>
    <property type="match status" value="1"/>
</dbReference>
<feature type="signal peptide" evidence="7">
    <location>
        <begin position="1"/>
        <end position="25"/>
    </location>
</feature>
<evidence type="ECO:0000256" key="2">
    <source>
        <dbReference type="ARBA" id="ARBA00022723"/>
    </source>
</evidence>
<keyword evidence="1 5" id="KW-0540">Nuclease</keyword>
<comment type="subcellular location">
    <subcellularLocation>
        <location evidence="5">Nucleus</location>
    </subcellularLocation>
</comment>
<dbReference type="EMBL" id="CACVBS010000087">
    <property type="protein sequence ID" value="CAA7270231.1"/>
    <property type="molecule type" value="Genomic_DNA"/>
</dbReference>
<keyword evidence="5" id="KW-0238">DNA-binding</keyword>
<name>A0A8S0XZY6_CYCAE</name>
<dbReference type="GO" id="GO:0006298">
    <property type="term" value="P:mismatch repair"/>
    <property type="evidence" value="ECO:0007669"/>
    <property type="project" value="TreeGrafter"/>
</dbReference>
<dbReference type="GO" id="GO:0006310">
    <property type="term" value="P:DNA recombination"/>
    <property type="evidence" value="ECO:0007669"/>
    <property type="project" value="TreeGrafter"/>
</dbReference>
<proteinExistence type="inferred from homology"/>
<keyword evidence="4 5" id="KW-0460">Magnesium</keyword>
<keyword evidence="2 5" id="KW-0479">Metal-binding</keyword>
<dbReference type="InterPro" id="IPR036279">
    <property type="entry name" value="5-3_exonuclease_C_sf"/>
</dbReference>
<dbReference type="SMART" id="SM00279">
    <property type="entry name" value="HhH2"/>
    <property type="match status" value="1"/>
</dbReference>
<dbReference type="GO" id="GO:0003677">
    <property type="term" value="F:DNA binding"/>
    <property type="evidence" value="ECO:0007669"/>
    <property type="project" value="UniProtKB-UniRule"/>
</dbReference>
<keyword evidence="5" id="KW-0269">Exonuclease</keyword>
<evidence type="ECO:0000256" key="1">
    <source>
        <dbReference type="ARBA" id="ARBA00022722"/>
    </source>
</evidence>
<reference evidence="10 11" key="1">
    <citation type="submission" date="2020-01" db="EMBL/GenBank/DDBJ databases">
        <authorList>
            <person name="Gupta K D."/>
        </authorList>
    </citation>
    <scope>NUCLEOTIDE SEQUENCE [LARGE SCALE GENOMIC DNA]</scope>
</reference>
<keyword evidence="5" id="KW-0227">DNA damage</keyword>
<dbReference type="InterPro" id="IPR006084">
    <property type="entry name" value="XPG/Rad2"/>
</dbReference>
<dbReference type="Pfam" id="PF00752">
    <property type="entry name" value="XPG_N"/>
    <property type="match status" value="1"/>
</dbReference>
<dbReference type="InterPro" id="IPR029060">
    <property type="entry name" value="PIN-like_dom_sf"/>
</dbReference>
<evidence type="ECO:0000313" key="10">
    <source>
        <dbReference type="EMBL" id="CAA7270231.1"/>
    </source>
</evidence>
<keyword evidence="5" id="KW-0267">Excision nuclease</keyword>
<feature type="domain" description="XPG N-terminal" evidence="9">
    <location>
        <begin position="21"/>
        <end position="120"/>
    </location>
</feature>
<organism evidence="10 11">
    <name type="scientific">Cyclocybe aegerita</name>
    <name type="common">Black poplar mushroom</name>
    <name type="synonym">Agrocybe aegerita</name>
    <dbReference type="NCBI Taxonomy" id="1973307"/>
    <lineage>
        <taxon>Eukaryota</taxon>
        <taxon>Fungi</taxon>
        <taxon>Dikarya</taxon>
        <taxon>Basidiomycota</taxon>
        <taxon>Agaricomycotina</taxon>
        <taxon>Agaricomycetes</taxon>
        <taxon>Agaricomycetidae</taxon>
        <taxon>Agaricales</taxon>
        <taxon>Agaricineae</taxon>
        <taxon>Bolbitiaceae</taxon>
        <taxon>Cyclocybe</taxon>
    </lineage>
</organism>
<dbReference type="SMART" id="SM00484">
    <property type="entry name" value="XPGI"/>
    <property type="match status" value="1"/>
</dbReference>
<feature type="chain" id="PRO_5035721583" description="Exonuclease 1" evidence="7">
    <location>
        <begin position="26"/>
        <end position="547"/>
    </location>
</feature>
<dbReference type="PANTHER" id="PTHR11081:SF8">
    <property type="entry name" value="EXONUCLEASE 1"/>
    <property type="match status" value="1"/>
</dbReference>
<keyword evidence="5" id="KW-0228">DNA excision</keyword>
<dbReference type="GO" id="GO:0046872">
    <property type="term" value="F:metal ion binding"/>
    <property type="evidence" value="ECO:0007669"/>
    <property type="project" value="UniProtKB-UniRule"/>
</dbReference>
<dbReference type="Proteomes" id="UP000467700">
    <property type="component" value="Unassembled WGS sequence"/>
</dbReference>
<keyword evidence="3 5" id="KW-0378">Hydrolase</keyword>
<dbReference type="GO" id="GO:0017108">
    <property type="term" value="F:5'-flap endonuclease activity"/>
    <property type="evidence" value="ECO:0007669"/>
    <property type="project" value="TreeGrafter"/>
</dbReference>
<dbReference type="EC" id="3.1.-.-" evidence="5"/>
<evidence type="ECO:0000256" key="5">
    <source>
        <dbReference type="RuleBase" id="RU910737"/>
    </source>
</evidence>
<feature type="region of interest" description="Disordered" evidence="6">
    <location>
        <begin position="180"/>
        <end position="219"/>
    </location>
</feature>
<feature type="domain" description="XPG-I" evidence="8">
    <location>
        <begin position="346"/>
        <end position="416"/>
    </location>
</feature>
<keyword evidence="11" id="KW-1185">Reference proteome</keyword>
<evidence type="ECO:0000256" key="4">
    <source>
        <dbReference type="ARBA" id="ARBA00022842"/>
    </source>
</evidence>
<comment type="cofactor">
    <cofactor evidence="5">
        <name>Mg(2+)</name>
        <dbReference type="ChEBI" id="CHEBI:18420"/>
    </cofactor>
    <text evidence="5">Binds 2 magnesium ions per subunit. They probably participate in the reaction catalyzed by the enzyme. May bind an additional third magnesium ion after substrate binding.</text>
</comment>
<dbReference type="SUPFAM" id="SSF88723">
    <property type="entry name" value="PIN domain-like"/>
    <property type="match status" value="1"/>
</dbReference>
<comment type="similarity">
    <text evidence="5">Belongs to the XPG/RAD2 endonuclease family. EXO1 subfamily.</text>
</comment>
<dbReference type="InterPro" id="IPR006086">
    <property type="entry name" value="XPG-I_dom"/>
</dbReference>
<dbReference type="Gene3D" id="1.10.150.20">
    <property type="entry name" value="5' to 3' exonuclease, C-terminal subdomain"/>
    <property type="match status" value="1"/>
</dbReference>
<gene>
    <name evidence="10" type="ORF">AAE3_LOCUS12455</name>
</gene>
<dbReference type="GO" id="GO:0035312">
    <property type="term" value="F:5'-3' DNA exonuclease activity"/>
    <property type="evidence" value="ECO:0007669"/>
    <property type="project" value="UniProtKB-UniRule"/>
</dbReference>
<dbReference type="AlphaFoldDB" id="A0A8S0XZY6"/>
<dbReference type="PRINTS" id="PR00853">
    <property type="entry name" value="XPGRADSUPER"/>
</dbReference>
<dbReference type="OrthoDB" id="31113at2759"/>
<dbReference type="SUPFAM" id="SSF47807">
    <property type="entry name" value="5' to 3' exonuclease, C-terminal subdomain"/>
    <property type="match status" value="1"/>
</dbReference>
<keyword evidence="5" id="KW-0539">Nucleus</keyword>
<keyword evidence="5" id="KW-0234">DNA repair</keyword>
<evidence type="ECO:0000256" key="3">
    <source>
        <dbReference type="ARBA" id="ARBA00022801"/>
    </source>
</evidence>
<dbReference type="SMART" id="SM00485">
    <property type="entry name" value="XPGN"/>
    <property type="match status" value="1"/>
</dbReference>
<evidence type="ECO:0000259" key="8">
    <source>
        <dbReference type="SMART" id="SM00484"/>
    </source>
</evidence>
<comment type="caution">
    <text evidence="10">The sequence shown here is derived from an EMBL/GenBank/DDBJ whole genome shotgun (WGS) entry which is preliminary data.</text>
</comment>